<dbReference type="EMBL" id="VIFM01000064">
    <property type="protein sequence ID" value="TQF14602.1"/>
    <property type="molecule type" value="Genomic_DNA"/>
</dbReference>
<feature type="compositionally biased region" description="Pro residues" evidence="1">
    <location>
        <begin position="260"/>
        <end position="272"/>
    </location>
</feature>
<evidence type="ECO:0008006" key="4">
    <source>
        <dbReference type="Google" id="ProtNLM"/>
    </source>
</evidence>
<keyword evidence="3" id="KW-1185">Reference proteome</keyword>
<accession>A0A540X030</accession>
<dbReference type="Proteomes" id="UP000315369">
    <property type="component" value="Unassembled WGS sequence"/>
</dbReference>
<feature type="compositionally biased region" description="Polar residues" evidence="1">
    <location>
        <begin position="1"/>
        <end position="11"/>
    </location>
</feature>
<reference evidence="2 3" key="1">
    <citation type="submission" date="2019-06" db="EMBL/GenBank/DDBJ databases">
        <authorList>
            <person name="Livingstone P."/>
            <person name="Whitworth D."/>
        </authorList>
    </citation>
    <scope>NUCLEOTIDE SEQUENCE [LARGE SCALE GENOMIC DNA]</scope>
    <source>
        <strain evidence="2 3">AM401</strain>
    </source>
</reference>
<feature type="region of interest" description="Disordered" evidence="1">
    <location>
        <begin position="257"/>
        <end position="283"/>
    </location>
</feature>
<name>A0A540X030_9BACT</name>
<dbReference type="OrthoDB" id="1261251at2"/>
<sequence>MFIISGSSPKQQDLGEQRAPCPDCQQETSQRLQRHYRVIHVFWFPLFSLGTKYVRICGRCNLHTEVPEQQVGPVPVAPLLHRMGGLFPVAALGFCCVGFPLVNAVVSLGTGDSSGSSQQQEQRAGRQGFDQRFEAQAEDLAVETTIQSAFEEQGHQSVTVSASSASVKEHVIRVVSAQTPRLKKVSDGDRIRMLEMMEAEADKSFANEEVFLGLRGKLLWGGYSHRAPGGKWKRVVDGTTSSPMVDAFEALLQREAALPPSAPDAVPTPEPTAAPSVVDDTAR</sequence>
<comment type="caution">
    <text evidence="2">The sequence shown here is derived from an EMBL/GenBank/DDBJ whole genome shotgun (WGS) entry which is preliminary data.</text>
</comment>
<dbReference type="RefSeq" id="WP_141643722.1">
    <property type="nucleotide sequence ID" value="NZ_VIFM01000064.1"/>
</dbReference>
<dbReference type="AlphaFoldDB" id="A0A540X030"/>
<evidence type="ECO:0000313" key="2">
    <source>
        <dbReference type="EMBL" id="TQF14602.1"/>
    </source>
</evidence>
<feature type="region of interest" description="Disordered" evidence="1">
    <location>
        <begin position="1"/>
        <end position="20"/>
    </location>
</feature>
<evidence type="ECO:0000313" key="3">
    <source>
        <dbReference type="Proteomes" id="UP000315369"/>
    </source>
</evidence>
<proteinExistence type="predicted"/>
<gene>
    <name evidence="2" type="ORF">FJV41_17930</name>
</gene>
<organism evidence="2 3">
    <name type="scientific">Myxococcus llanfairpwllgwyngyllgogerychwyrndrobwllllantysiliogogogochensis</name>
    <dbReference type="NCBI Taxonomy" id="2590453"/>
    <lineage>
        <taxon>Bacteria</taxon>
        <taxon>Pseudomonadati</taxon>
        <taxon>Myxococcota</taxon>
        <taxon>Myxococcia</taxon>
        <taxon>Myxococcales</taxon>
        <taxon>Cystobacterineae</taxon>
        <taxon>Myxococcaceae</taxon>
        <taxon>Myxococcus</taxon>
    </lineage>
</organism>
<evidence type="ECO:0000256" key="1">
    <source>
        <dbReference type="SAM" id="MobiDB-lite"/>
    </source>
</evidence>
<protein>
    <recommendedName>
        <fullName evidence="4">Zinc-ribbon 15 domain-containing protein</fullName>
    </recommendedName>
</protein>